<proteinExistence type="predicted"/>
<dbReference type="RefSeq" id="WP_147085846.1">
    <property type="nucleotide sequence ID" value="NZ_VORM01000005.1"/>
</dbReference>
<evidence type="ECO:0000256" key="4">
    <source>
        <dbReference type="ARBA" id="ARBA00023136"/>
    </source>
</evidence>
<keyword evidence="1" id="KW-1003">Cell membrane</keyword>
<evidence type="ECO:0000313" key="6">
    <source>
        <dbReference type="EMBL" id="TXD89901.1"/>
    </source>
</evidence>
<evidence type="ECO:0000256" key="3">
    <source>
        <dbReference type="ARBA" id="ARBA00022989"/>
    </source>
</evidence>
<dbReference type="EMBL" id="VORO01000005">
    <property type="protein sequence ID" value="TXD89901.1"/>
    <property type="molecule type" value="Genomic_DNA"/>
</dbReference>
<dbReference type="AlphaFoldDB" id="A0A5C6ZIB5"/>
<dbReference type="GO" id="GO:0005886">
    <property type="term" value="C:plasma membrane"/>
    <property type="evidence" value="ECO:0007669"/>
    <property type="project" value="InterPro"/>
</dbReference>
<dbReference type="Pfam" id="PF07043">
    <property type="entry name" value="DUF1328"/>
    <property type="match status" value="1"/>
</dbReference>
<accession>A0A5C6ZIB5</accession>
<keyword evidence="3 5" id="KW-1133">Transmembrane helix</keyword>
<dbReference type="InterPro" id="IPR009760">
    <property type="entry name" value="DUF1328"/>
</dbReference>
<dbReference type="Proteomes" id="UP000321578">
    <property type="component" value="Unassembled WGS sequence"/>
</dbReference>
<name>A0A5C6ZIB5_9FLAO</name>
<protein>
    <submittedName>
        <fullName evidence="6">DUF1328 domain-containing protein</fullName>
    </submittedName>
</protein>
<keyword evidence="2 5" id="KW-0812">Transmembrane</keyword>
<reference evidence="6 7" key="1">
    <citation type="submission" date="2019-08" db="EMBL/GenBank/DDBJ databases">
        <title>Genomes of Subsaximicrobium wynnwilliamsii strains.</title>
        <authorList>
            <person name="Bowman J.P."/>
        </authorList>
    </citation>
    <scope>NUCLEOTIDE SEQUENCE [LARGE SCALE GENOMIC DNA]</scope>
    <source>
        <strain evidence="6 7">2-80-2</strain>
    </source>
</reference>
<gene>
    <name evidence="6" type="ORF">ESY86_06800</name>
</gene>
<feature type="transmembrane region" description="Helical" evidence="5">
    <location>
        <begin position="33"/>
        <end position="51"/>
    </location>
</feature>
<organism evidence="6 7">
    <name type="scientific">Subsaximicrobium wynnwilliamsii</name>
    <dbReference type="NCBI Taxonomy" id="291179"/>
    <lineage>
        <taxon>Bacteria</taxon>
        <taxon>Pseudomonadati</taxon>
        <taxon>Bacteroidota</taxon>
        <taxon>Flavobacteriia</taxon>
        <taxon>Flavobacteriales</taxon>
        <taxon>Flavobacteriaceae</taxon>
        <taxon>Subsaximicrobium</taxon>
    </lineage>
</organism>
<evidence type="ECO:0000256" key="2">
    <source>
        <dbReference type="ARBA" id="ARBA00022692"/>
    </source>
</evidence>
<evidence type="ECO:0000256" key="1">
    <source>
        <dbReference type="ARBA" id="ARBA00022475"/>
    </source>
</evidence>
<evidence type="ECO:0000256" key="5">
    <source>
        <dbReference type="SAM" id="Phobius"/>
    </source>
</evidence>
<evidence type="ECO:0000313" key="7">
    <source>
        <dbReference type="Proteomes" id="UP000321578"/>
    </source>
</evidence>
<sequence length="59" mass="6685">MKYNYKLTAFLLSVKFLLPLCFRGISEAAAGIAKIIFVIFIMISIIVFPAFKKIYCSFA</sequence>
<comment type="caution">
    <text evidence="6">The sequence shown here is derived from an EMBL/GenBank/DDBJ whole genome shotgun (WGS) entry which is preliminary data.</text>
</comment>
<keyword evidence="7" id="KW-1185">Reference proteome</keyword>
<keyword evidence="4 5" id="KW-0472">Membrane</keyword>